<keyword evidence="2" id="KW-0472">Membrane</keyword>
<evidence type="ECO:0000313" key="5">
    <source>
        <dbReference type="Proteomes" id="UP001152320"/>
    </source>
</evidence>
<accession>A0A9Q1C7V4</accession>
<dbReference type="PANTHER" id="PTHR24273:SF32">
    <property type="entry name" value="HYALIN"/>
    <property type="match status" value="1"/>
</dbReference>
<dbReference type="InterPro" id="IPR003410">
    <property type="entry name" value="HYR_dom"/>
</dbReference>
<dbReference type="Proteomes" id="UP001152320">
    <property type="component" value="Chromosome 6"/>
</dbReference>
<feature type="transmembrane region" description="Helical" evidence="2">
    <location>
        <begin position="79"/>
        <end position="99"/>
    </location>
</feature>
<protein>
    <submittedName>
        <fullName evidence="4">Sushi, von Willebrand factor type A, EGF and pentraxin domain-containing protein 1</fullName>
    </submittedName>
</protein>
<keyword evidence="2" id="KW-0812">Transmembrane</keyword>
<organism evidence="4 5">
    <name type="scientific">Holothuria leucospilota</name>
    <name type="common">Black long sea cucumber</name>
    <name type="synonym">Mertensiothuria leucospilota</name>
    <dbReference type="NCBI Taxonomy" id="206669"/>
    <lineage>
        <taxon>Eukaryota</taxon>
        <taxon>Metazoa</taxon>
        <taxon>Echinodermata</taxon>
        <taxon>Eleutherozoa</taxon>
        <taxon>Echinozoa</taxon>
        <taxon>Holothuroidea</taxon>
        <taxon>Aspidochirotacea</taxon>
        <taxon>Aspidochirotida</taxon>
        <taxon>Holothuriidae</taxon>
        <taxon>Holothuria</taxon>
    </lineage>
</organism>
<keyword evidence="1" id="KW-0677">Repeat</keyword>
<feature type="domain" description="HYR" evidence="3">
    <location>
        <begin position="1"/>
        <end position="65"/>
    </location>
</feature>
<dbReference type="Pfam" id="PF02494">
    <property type="entry name" value="HYR"/>
    <property type="match status" value="1"/>
</dbReference>
<dbReference type="AlphaFoldDB" id="A0A9Q1C7V4"/>
<name>A0A9Q1C7V4_HOLLE</name>
<reference evidence="4" key="1">
    <citation type="submission" date="2021-10" db="EMBL/GenBank/DDBJ databases">
        <title>Tropical sea cucumber genome reveals ecological adaptation and Cuvierian tubules defense mechanism.</title>
        <authorList>
            <person name="Chen T."/>
        </authorList>
    </citation>
    <scope>NUCLEOTIDE SEQUENCE</scope>
    <source>
        <strain evidence="4">Nanhai2018</strain>
        <tissue evidence="4">Muscle</tissue>
    </source>
</reference>
<dbReference type="PANTHER" id="PTHR24273">
    <property type="entry name" value="FI04643P-RELATED"/>
    <property type="match status" value="1"/>
</dbReference>
<comment type="caution">
    <text evidence="4">The sequence shown here is derived from an EMBL/GenBank/DDBJ whole genome shotgun (WGS) entry which is preliminary data.</text>
</comment>
<dbReference type="EMBL" id="JAIZAY010000006">
    <property type="protein sequence ID" value="KAJ8040307.1"/>
    <property type="molecule type" value="Genomic_DNA"/>
</dbReference>
<gene>
    <name evidence="4" type="ORF">HOLleu_14562</name>
</gene>
<evidence type="ECO:0000313" key="4">
    <source>
        <dbReference type="EMBL" id="KAJ8040307.1"/>
    </source>
</evidence>
<evidence type="ECO:0000259" key="3">
    <source>
        <dbReference type="PROSITE" id="PS50825"/>
    </source>
</evidence>
<dbReference type="PROSITE" id="PS50825">
    <property type="entry name" value="HYR"/>
    <property type="match status" value="1"/>
</dbReference>
<sequence>MVPAGVTTRSVFWTPPTATDSSGYTVSASHTPGSQFGVGTTPVTYTFTDSARNQERCTFFVNVQQGNHYLVNFFKRENVLHTVAMLLLSLRIVMIVWNIT</sequence>
<keyword evidence="5" id="KW-1185">Reference proteome</keyword>
<proteinExistence type="predicted"/>
<evidence type="ECO:0000256" key="2">
    <source>
        <dbReference type="SAM" id="Phobius"/>
    </source>
</evidence>
<keyword evidence="2" id="KW-1133">Transmembrane helix</keyword>
<evidence type="ECO:0000256" key="1">
    <source>
        <dbReference type="ARBA" id="ARBA00022737"/>
    </source>
</evidence>